<dbReference type="Proteomes" id="UP000641646">
    <property type="component" value="Unassembled WGS sequence"/>
</dbReference>
<keyword evidence="1" id="KW-0732">Signal</keyword>
<name>A0A926VF92_9CYAN</name>
<organism evidence="2 3">
    <name type="scientific">Aerosakkonema funiforme FACHB-1375</name>
    <dbReference type="NCBI Taxonomy" id="2949571"/>
    <lineage>
        <taxon>Bacteria</taxon>
        <taxon>Bacillati</taxon>
        <taxon>Cyanobacteriota</taxon>
        <taxon>Cyanophyceae</taxon>
        <taxon>Oscillatoriophycideae</taxon>
        <taxon>Aerosakkonematales</taxon>
        <taxon>Aerosakkonemataceae</taxon>
        <taxon>Aerosakkonema</taxon>
    </lineage>
</organism>
<accession>A0A926VF92</accession>
<dbReference type="AlphaFoldDB" id="A0A926VF92"/>
<reference evidence="2" key="2">
    <citation type="submission" date="2020-08" db="EMBL/GenBank/DDBJ databases">
        <authorList>
            <person name="Chen M."/>
            <person name="Teng W."/>
            <person name="Zhao L."/>
            <person name="Hu C."/>
            <person name="Zhou Y."/>
            <person name="Han B."/>
            <person name="Song L."/>
            <person name="Shu W."/>
        </authorList>
    </citation>
    <scope>NUCLEOTIDE SEQUENCE</scope>
    <source>
        <strain evidence="2">FACHB-1375</strain>
    </source>
</reference>
<sequence length="174" mass="19131">MLNKLIPTSALALTMAAANFYLPQNAIAQRANTTVPIRQILAKIKNKTQVPIFLPSSIPSSDRFYFNTQATRNNYVVFFDYTPNCQGTTACNMGAIDAEKGGQFITPMQGTTRTFKNIQLAGRTRGIFHNGCGAYCTASVEWQNQGVLYRVSIKNGREAETVQIANSAIQAGRR</sequence>
<proteinExistence type="predicted"/>
<evidence type="ECO:0000313" key="3">
    <source>
        <dbReference type="Proteomes" id="UP000641646"/>
    </source>
</evidence>
<dbReference type="EMBL" id="JACJPW010000041">
    <property type="protein sequence ID" value="MBD2182687.1"/>
    <property type="molecule type" value="Genomic_DNA"/>
</dbReference>
<feature type="signal peptide" evidence="1">
    <location>
        <begin position="1"/>
        <end position="28"/>
    </location>
</feature>
<feature type="chain" id="PRO_5037955869" evidence="1">
    <location>
        <begin position="29"/>
        <end position="174"/>
    </location>
</feature>
<evidence type="ECO:0000256" key="1">
    <source>
        <dbReference type="SAM" id="SignalP"/>
    </source>
</evidence>
<keyword evidence="3" id="KW-1185">Reference proteome</keyword>
<comment type="caution">
    <text evidence="2">The sequence shown here is derived from an EMBL/GenBank/DDBJ whole genome shotgun (WGS) entry which is preliminary data.</text>
</comment>
<reference evidence="2" key="1">
    <citation type="journal article" date="2015" name="ISME J.">
        <title>Draft Genome Sequence of Streptomyces incarnatus NRRL8089, which Produces the Nucleoside Antibiotic Sinefungin.</title>
        <authorList>
            <person name="Oshima K."/>
            <person name="Hattori M."/>
            <person name="Shimizu H."/>
            <person name="Fukuda K."/>
            <person name="Nemoto M."/>
            <person name="Inagaki K."/>
            <person name="Tamura T."/>
        </authorList>
    </citation>
    <scope>NUCLEOTIDE SEQUENCE</scope>
    <source>
        <strain evidence="2">FACHB-1375</strain>
    </source>
</reference>
<protein>
    <submittedName>
        <fullName evidence="2">Uncharacterized protein</fullName>
    </submittedName>
</protein>
<dbReference type="RefSeq" id="WP_190465653.1">
    <property type="nucleotide sequence ID" value="NZ_JACJPW010000041.1"/>
</dbReference>
<gene>
    <name evidence="2" type="ORF">H6G03_16540</name>
</gene>
<evidence type="ECO:0000313" key="2">
    <source>
        <dbReference type="EMBL" id="MBD2182687.1"/>
    </source>
</evidence>